<dbReference type="GO" id="GO:0042734">
    <property type="term" value="C:presynaptic membrane"/>
    <property type="evidence" value="ECO:0007669"/>
    <property type="project" value="TreeGrafter"/>
</dbReference>
<evidence type="ECO:0000256" key="10">
    <source>
        <dbReference type="ARBA" id="ARBA00023136"/>
    </source>
</evidence>
<name>A0A3S5APH4_9PLAT</name>
<sequence>MANSTVLIAGHNETVSRSSVGINGLSNRERKSDSNSDDSKSFGDDETDQSSNDFSKSHSSHTTGSHERFDRVRRTIHGHGDSPSVPPEAGRLDWVIKRRSVKSHSVFNTIEVVCNAWFTFEIFVRFLVTHSRMEFIKSPVNVIDMLALISFFVDLLLTQIVADETSYEVLEFFSIVRIMRLFKLTRHISGLKILIHTFKASLKELILLVFFLIVFIVIFAALMYYAERFQYNPNNDFESIPVGLWWAIVTMTTVGYGDFVPKTYLEQ</sequence>
<dbReference type="AlphaFoldDB" id="A0A3S5APH4"/>
<feature type="compositionally biased region" description="Polar residues" evidence="12">
    <location>
        <begin position="13"/>
        <end position="26"/>
    </location>
</feature>
<dbReference type="SUPFAM" id="SSF81324">
    <property type="entry name" value="Voltage-gated potassium channels"/>
    <property type="match status" value="1"/>
</dbReference>
<proteinExistence type="predicted"/>
<keyword evidence="5" id="KW-0631">Potassium channel</keyword>
<keyword evidence="9" id="KW-0406">Ion transport</keyword>
<feature type="region of interest" description="Disordered" evidence="12">
    <location>
        <begin position="1"/>
        <end position="70"/>
    </location>
</feature>
<dbReference type="OrthoDB" id="10025005at2759"/>
<keyword evidence="10 13" id="KW-0472">Membrane</keyword>
<evidence type="ECO:0000256" key="3">
    <source>
        <dbReference type="ARBA" id="ARBA00022538"/>
    </source>
</evidence>
<evidence type="ECO:0000256" key="4">
    <source>
        <dbReference type="ARBA" id="ARBA00022692"/>
    </source>
</evidence>
<evidence type="ECO:0000256" key="5">
    <source>
        <dbReference type="ARBA" id="ARBA00022826"/>
    </source>
</evidence>
<feature type="compositionally biased region" description="Basic and acidic residues" evidence="12">
    <location>
        <begin position="27"/>
        <end position="43"/>
    </location>
</feature>
<dbReference type="FunFam" id="1.10.287.70:FF:000028">
    <property type="entry name" value="potassium voltage-gated channel subfamily D member 3"/>
    <property type="match status" value="1"/>
</dbReference>
<dbReference type="PRINTS" id="PR00169">
    <property type="entry name" value="KCHANNEL"/>
</dbReference>
<evidence type="ECO:0000256" key="8">
    <source>
        <dbReference type="ARBA" id="ARBA00022989"/>
    </source>
</evidence>
<keyword evidence="6" id="KW-0851">Voltage-gated channel</keyword>
<keyword evidence="2" id="KW-0813">Transport</keyword>
<evidence type="ECO:0000256" key="12">
    <source>
        <dbReference type="SAM" id="MobiDB-lite"/>
    </source>
</evidence>
<accession>A0A3S5APH4</accession>
<dbReference type="InterPro" id="IPR005821">
    <property type="entry name" value="Ion_trans_dom"/>
</dbReference>
<evidence type="ECO:0000256" key="9">
    <source>
        <dbReference type="ARBA" id="ARBA00023065"/>
    </source>
</evidence>
<dbReference type="PANTHER" id="PTHR11537:SF252">
    <property type="entry name" value="POTASSIUM VOLTAGE-GATED CHANNEL PROTEIN SHAW"/>
    <property type="match status" value="1"/>
</dbReference>
<dbReference type="Pfam" id="PF00520">
    <property type="entry name" value="Ion_trans"/>
    <property type="match status" value="1"/>
</dbReference>
<dbReference type="EMBL" id="CAAALY010097488">
    <property type="protein sequence ID" value="VEL28742.1"/>
    <property type="molecule type" value="Genomic_DNA"/>
</dbReference>
<comment type="caution">
    <text evidence="15">The sequence shown here is derived from an EMBL/GenBank/DDBJ whole genome shotgun (WGS) entry which is preliminary data.</text>
</comment>
<gene>
    <name evidence="15" type="ORF">PXEA_LOCUS22182</name>
</gene>
<dbReference type="PANTHER" id="PTHR11537">
    <property type="entry name" value="VOLTAGE-GATED POTASSIUM CHANNEL"/>
    <property type="match status" value="1"/>
</dbReference>
<keyword evidence="16" id="KW-1185">Reference proteome</keyword>
<evidence type="ECO:0000256" key="13">
    <source>
        <dbReference type="SAM" id="Phobius"/>
    </source>
</evidence>
<keyword evidence="3" id="KW-0633">Potassium transport</keyword>
<feature type="transmembrane region" description="Helical" evidence="13">
    <location>
        <begin position="245"/>
        <end position="265"/>
    </location>
</feature>
<dbReference type="GO" id="GO:0045211">
    <property type="term" value="C:postsynaptic membrane"/>
    <property type="evidence" value="ECO:0007669"/>
    <property type="project" value="TreeGrafter"/>
</dbReference>
<dbReference type="GO" id="GO:0032590">
    <property type="term" value="C:dendrite membrane"/>
    <property type="evidence" value="ECO:0007669"/>
    <property type="project" value="TreeGrafter"/>
</dbReference>
<organism evidence="15 16">
    <name type="scientific">Protopolystoma xenopodis</name>
    <dbReference type="NCBI Taxonomy" id="117903"/>
    <lineage>
        <taxon>Eukaryota</taxon>
        <taxon>Metazoa</taxon>
        <taxon>Spiralia</taxon>
        <taxon>Lophotrochozoa</taxon>
        <taxon>Platyhelminthes</taxon>
        <taxon>Monogenea</taxon>
        <taxon>Polyopisthocotylea</taxon>
        <taxon>Polystomatidea</taxon>
        <taxon>Polystomatidae</taxon>
        <taxon>Protopolystoma</taxon>
    </lineage>
</organism>
<dbReference type="Gene3D" id="1.20.120.350">
    <property type="entry name" value="Voltage-gated potassium channels. Chain C"/>
    <property type="match status" value="1"/>
</dbReference>
<dbReference type="GO" id="GO:0032809">
    <property type="term" value="C:neuronal cell body membrane"/>
    <property type="evidence" value="ECO:0007669"/>
    <property type="project" value="TreeGrafter"/>
</dbReference>
<dbReference type="GO" id="GO:0001508">
    <property type="term" value="P:action potential"/>
    <property type="evidence" value="ECO:0007669"/>
    <property type="project" value="TreeGrafter"/>
</dbReference>
<dbReference type="Gene3D" id="1.10.287.70">
    <property type="match status" value="1"/>
</dbReference>
<keyword evidence="4 13" id="KW-0812">Transmembrane</keyword>
<dbReference type="InterPro" id="IPR028325">
    <property type="entry name" value="VG_K_chnl"/>
</dbReference>
<dbReference type="InterPro" id="IPR027359">
    <property type="entry name" value="Volt_channel_dom_sf"/>
</dbReference>
<protein>
    <recommendedName>
        <fullName evidence="14">Ion transport domain-containing protein</fullName>
    </recommendedName>
</protein>
<feature type="domain" description="Ion transport" evidence="14">
    <location>
        <begin position="103"/>
        <end position="266"/>
    </location>
</feature>
<reference evidence="15" key="1">
    <citation type="submission" date="2018-11" db="EMBL/GenBank/DDBJ databases">
        <authorList>
            <consortium name="Pathogen Informatics"/>
        </authorList>
    </citation>
    <scope>NUCLEOTIDE SEQUENCE</scope>
</reference>
<dbReference type="GO" id="GO:0008076">
    <property type="term" value="C:voltage-gated potassium channel complex"/>
    <property type="evidence" value="ECO:0007669"/>
    <property type="project" value="InterPro"/>
</dbReference>
<keyword evidence="11" id="KW-0407">Ion channel</keyword>
<evidence type="ECO:0000256" key="6">
    <source>
        <dbReference type="ARBA" id="ARBA00022882"/>
    </source>
</evidence>
<dbReference type="Proteomes" id="UP000784294">
    <property type="component" value="Unassembled WGS sequence"/>
</dbReference>
<evidence type="ECO:0000256" key="1">
    <source>
        <dbReference type="ARBA" id="ARBA00004141"/>
    </source>
</evidence>
<evidence type="ECO:0000313" key="16">
    <source>
        <dbReference type="Proteomes" id="UP000784294"/>
    </source>
</evidence>
<evidence type="ECO:0000259" key="14">
    <source>
        <dbReference type="Pfam" id="PF00520"/>
    </source>
</evidence>
<dbReference type="GO" id="GO:0005251">
    <property type="term" value="F:delayed rectifier potassium channel activity"/>
    <property type="evidence" value="ECO:0007669"/>
    <property type="project" value="TreeGrafter"/>
</dbReference>
<keyword evidence="7" id="KW-0630">Potassium</keyword>
<evidence type="ECO:0000256" key="2">
    <source>
        <dbReference type="ARBA" id="ARBA00022448"/>
    </source>
</evidence>
<comment type="subcellular location">
    <subcellularLocation>
        <location evidence="1">Membrane</location>
        <topology evidence="1">Multi-pass membrane protein</topology>
    </subcellularLocation>
</comment>
<keyword evidence="8 13" id="KW-1133">Transmembrane helix</keyword>
<evidence type="ECO:0000256" key="7">
    <source>
        <dbReference type="ARBA" id="ARBA00022958"/>
    </source>
</evidence>
<evidence type="ECO:0000256" key="11">
    <source>
        <dbReference type="ARBA" id="ARBA00023303"/>
    </source>
</evidence>
<evidence type="ECO:0000313" key="15">
    <source>
        <dbReference type="EMBL" id="VEL28742.1"/>
    </source>
</evidence>
<feature type="transmembrane region" description="Helical" evidence="13">
    <location>
        <begin position="205"/>
        <end position="225"/>
    </location>
</feature>
<dbReference type="GO" id="GO:0043679">
    <property type="term" value="C:axon terminus"/>
    <property type="evidence" value="ECO:0007669"/>
    <property type="project" value="TreeGrafter"/>
</dbReference>